<evidence type="ECO:0000313" key="2">
    <source>
        <dbReference type="EMBL" id="MFC3225672.1"/>
    </source>
</evidence>
<protein>
    <submittedName>
        <fullName evidence="2">DUF2232 domain-containing protein</fullName>
    </submittedName>
</protein>
<gene>
    <name evidence="2" type="ORF">ACFOGJ_00415</name>
</gene>
<dbReference type="Pfam" id="PF09991">
    <property type="entry name" value="DUF2232"/>
    <property type="match status" value="1"/>
</dbReference>
<feature type="transmembrane region" description="Helical" evidence="1">
    <location>
        <begin position="223"/>
        <end position="242"/>
    </location>
</feature>
<keyword evidence="1" id="KW-0812">Transmembrane</keyword>
<proteinExistence type="predicted"/>
<feature type="transmembrane region" description="Helical" evidence="1">
    <location>
        <begin position="190"/>
        <end position="211"/>
    </location>
</feature>
<organism evidence="2 3">
    <name type="scientific">Marinibaculum pumilum</name>
    <dbReference type="NCBI Taxonomy" id="1766165"/>
    <lineage>
        <taxon>Bacteria</taxon>
        <taxon>Pseudomonadati</taxon>
        <taxon>Pseudomonadota</taxon>
        <taxon>Alphaproteobacteria</taxon>
        <taxon>Rhodospirillales</taxon>
        <taxon>Rhodospirillaceae</taxon>
        <taxon>Marinibaculum</taxon>
    </lineage>
</organism>
<dbReference type="Proteomes" id="UP001595528">
    <property type="component" value="Unassembled WGS sequence"/>
</dbReference>
<name>A0ABV7KTP8_9PROT</name>
<dbReference type="InterPro" id="IPR018710">
    <property type="entry name" value="DUF2232"/>
</dbReference>
<keyword evidence="3" id="KW-1185">Reference proteome</keyword>
<evidence type="ECO:0000313" key="3">
    <source>
        <dbReference type="Proteomes" id="UP001595528"/>
    </source>
</evidence>
<accession>A0ABV7KTP8</accession>
<dbReference type="RefSeq" id="WP_379897406.1">
    <property type="nucleotide sequence ID" value="NZ_JBHRTR010000003.1"/>
</dbReference>
<sequence>MRQGWLFGLCCGLGAVLLLALAELAPATALLVYAIPMGPFLAGLMAGTGPALVAALVFLLAAVTFAPASGAILFVALALPAVLLSWQALQSPPQGQVGPGFGPAQGNVAAAPKWMKPGPLLGSLAAGGAAIGLAAQIAIGSQEEAATRFLMAQMAPLTEAGAGGGAQLDREQLQALVEGSLRAAPLGVGILWVLVMTVNGVLAQAIATSLGRSQRPTPAYRQVQVPGWVLYGMGGGLLLGLAPEPLGQLGTIVGIVLATAYLMQGLALVHAFARRTGSGRWLLVPFYILFLVVGPLMPFAVVVLGLVEDHVRYRDREGGPVGKEDE</sequence>
<dbReference type="EMBL" id="JBHRTR010000003">
    <property type="protein sequence ID" value="MFC3225672.1"/>
    <property type="molecule type" value="Genomic_DNA"/>
</dbReference>
<keyword evidence="1" id="KW-1133">Transmembrane helix</keyword>
<reference evidence="3" key="1">
    <citation type="journal article" date="2019" name="Int. J. Syst. Evol. Microbiol.">
        <title>The Global Catalogue of Microorganisms (GCM) 10K type strain sequencing project: providing services to taxonomists for standard genome sequencing and annotation.</title>
        <authorList>
            <consortium name="The Broad Institute Genomics Platform"/>
            <consortium name="The Broad Institute Genome Sequencing Center for Infectious Disease"/>
            <person name="Wu L."/>
            <person name="Ma J."/>
        </authorList>
    </citation>
    <scope>NUCLEOTIDE SEQUENCE [LARGE SCALE GENOMIC DNA]</scope>
    <source>
        <strain evidence="3">KCTC 42964</strain>
    </source>
</reference>
<evidence type="ECO:0000256" key="1">
    <source>
        <dbReference type="SAM" id="Phobius"/>
    </source>
</evidence>
<comment type="caution">
    <text evidence="2">The sequence shown here is derived from an EMBL/GenBank/DDBJ whole genome shotgun (WGS) entry which is preliminary data.</text>
</comment>
<keyword evidence="1" id="KW-0472">Membrane</keyword>
<feature type="transmembrane region" description="Helical" evidence="1">
    <location>
        <begin position="248"/>
        <end position="269"/>
    </location>
</feature>
<feature type="transmembrane region" description="Helical" evidence="1">
    <location>
        <begin position="40"/>
        <end position="63"/>
    </location>
</feature>
<feature type="transmembrane region" description="Helical" evidence="1">
    <location>
        <begin position="281"/>
        <end position="307"/>
    </location>
</feature>
<feature type="transmembrane region" description="Helical" evidence="1">
    <location>
        <begin position="70"/>
        <end position="89"/>
    </location>
</feature>